<dbReference type="SUPFAM" id="SSF46894">
    <property type="entry name" value="C-terminal effector domain of the bipartite response regulators"/>
    <property type="match status" value="1"/>
</dbReference>
<evidence type="ECO:0000256" key="2">
    <source>
        <dbReference type="ARBA" id="ARBA00023015"/>
    </source>
</evidence>
<dbReference type="Gene3D" id="1.10.10.10">
    <property type="entry name" value="Winged helix-like DNA-binding domain superfamily/Winged helix DNA-binding domain"/>
    <property type="match status" value="1"/>
</dbReference>
<dbReference type="InterPro" id="IPR036388">
    <property type="entry name" value="WH-like_DNA-bd_sf"/>
</dbReference>
<dbReference type="GO" id="GO:0006355">
    <property type="term" value="P:regulation of DNA-templated transcription"/>
    <property type="evidence" value="ECO:0007669"/>
    <property type="project" value="InterPro"/>
</dbReference>
<dbReference type="AlphaFoldDB" id="A0A7W9MYJ9"/>
<proteinExistence type="inferred from homology"/>
<dbReference type="InterPro" id="IPR027417">
    <property type="entry name" value="P-loop_NTPase"/>
</dbReference>
<dbReference type="SUPFAM" id="SSF48452">
    <property type="entry name" value="TPR-like"/>
    <property type="match status" value="3"/>
</dbReference>
<evidence type="ECO:0000259" key="7">
    <source>
        <dbReference type="PROSITE" id="PS51755"/>
    </source>
</evidence>
<dbReference type="InterPro" id="IPR019734">
    <property type="entry name" value="TPR_rpt"/>
</dbReference>
<evidence type="ECO:0000256" key="6">
    <source>
        <dbReference type="PROSITE-ProRule" id="PRU01091"/>
    </source>
</evidence>
<evidence type="ECO:0000256" key="1">
    <source>
        <dbReference type="ARBA" id="ARBA00005820"/>
    </source>
</evidence>
<dbReference type="SMART" id="SM00862">
    <property type="entry name" value="Trans_reg_C"/>
    <property type="match status" value="1"/>
</dbReference>
<dbReference type="GO" id="GO:0003677">
    <property type="term" value="F:DNA binding"/>
    <property type="evidence" value="ECO:0007669"/>
    <property type="project" value="UniProtKB-UniRule"/>
</dbReference>
<organism evidence="8 9">
    <name type="scientific">Kribbella italica</name>
    <dbReference type="NCBI Taxonomy" id="1540520"/>
    <lineage>
        <taxon>Bacteria</taxon>
        <taxon>Bacillati</taxon>
        <taxon>Actinomycetota</taxon>
        <taxon>Actinomycetes</taxon>
        <taxon>Propionibacteriales</taxon>
        <taxon>Kribbellaceae</taxon>
        <taxon>Kribbella</taxon>
    </lineage>
</organism>
<dbReference type="InterPro" id="IPR001867">
    <property type="entry name" value="OmpR/PhoB-type_DNA-bd"/>
</dbReference>
<dbReference type="RefSeq" id="WP_184802898.1">
    <property type="nucleotide sequence ID" value="NZ_JACHMY010000001.1"/>
</dbReference>
<comment type="similarity">
    <text evidence="1">Belongs to the AfsR/DnrI/RedD regulatory family.</text>
</comment>
<dbReference type="GO" id="GO:0043531">
    <property type="term" value="F:ADP binding"/>
    <property type="evidence" value="ECO:0007669"/>
    <property type="project" value="InterPro"/>
</dbReference>
<protein>
    <submittedName>
        <fullName evidence="8">DNA-binding SARP family transcriptional activator</fullName>
    </submittedName>
</protein>
<dbReference type="SMART" id="SM01043">
    <property type="entry name" value="BTAD"/>
    <property type="match status" value="1"/>
</dbReference>
<keyword evidence="9" id="KW-1185">Reference proteome</keyword>
<evidence type="ECO:0000313" key="9">
    <source>
        <dbReference type="Proteomes" id="UP000549971"/>
    </source>
</evidence>
<dbReference type="Pfam" id="PF00486">
    <property type="entry name" value="Trans_reg_C"/>
    <property type="match status" value="1"/>
</dbReference>
<evidence type="ECO:0000313" key="8">
    <source>
        <dbReference type="EMBL" id="MBB5840495.1"/>
    </source>
</evidence>
<evidence type="ECO:0000256" key="3">
    <source>
        <dbReference type="ARBA" id="ARBA00023125"/>
    </source>
</evidence>
<dbReference type="PRINTS" id="PR00364">
    <property type="entry name" value="DISEASERSIST"/>
</dbReference>
<dbReference type="GO" id="GO:0000160">
    <property type="term" value="P:phosphorelay signal transduction system"/>
    <property type="evidence" value="ECO:0007669"/>
    <property type="project" value="InterPro"/>
</dbReference>
<dbReference type="SUPFAM" id="SSF52540">
    <property type="entry name" value="P-loop containing nucleoside triphosphate hydrolases"/>
    <property type="match status" value="1"/>
</dbReference>
<keyword evidence="3 6" id="KW-0238">DNA-binding</keyword>
<dbReference type="PANTHER" id="PTHR35807">
    <property type="entry name" value="TRANSCRIPTIONAL REGULATOR REDD-RELATED"/>
    <property type="match status" value="1"/>
</dbReference>
<evidence type="ECO:0000256" key="5">
    <source>
        <dbReference type="PROSITE-ProRule" id="PRU00339"/>
    </source>
</evidence>
<sequence length="967" mass="102926">MDRLRLELLGVPRGFAGSENFDLGPVRQQAVLAVLALNANHVLTAEELLSAAWGDAAPASGAKVVAPYVYRVRQALPDGELLRRTRHGYVLDLAPDQLDVSAFEATVAEARRTSDKCSAADLFTTALGLFDGEPLAGLPGRYLASERHRLSELRRKARAEQIDLELELGRHAEVIAELKARVGDDPMDEHSTAQLMTALYRAGRQAEALDAYARAREALVAELGVEPGPGLRATHRQVLNNAERPTGRDELPYGGSTFIGRAGDLQTLTSALTQPGVMPLVCVDGMAGIGKTTLAVHAARAVAESFPDGRLFVDLHGHTPGRTPMAAADAINHLLRGVGVGVDRIPGDLGEAAALWRAETAGRRVLVVLDNAPGGSVVRPLLPGAPGCAVIVTSRGHLSSLDVSARLALDGLAASDAAELVATVSGREGSDPALPDLVERCGRVPLALSIAGSKLRHRKSWTVAHLNDRLEANRLVELSVDGRSVTAAFMVSYEQLPVSQQGLLRLVALVPGRDFDRYGAAALSSLEVSAAEDALDALVDANMLLDNGPGRYRLHDLIREFAAGLPGDSLPGALFGYYTAAARATAVHLLGDPPFEQPASPVSLPPLATAEEAEAWLARDAENVLDAVAWTVAHDRPADTVALTLGIYPFVFTADRNDLGSKLLASAIAAARRAGDRASEVYFLVQSGWLELTLNDRETGLRLIDHAITLADGLGDVRLQAYAAAQRGRASLRIGRPARAIAELTRALSLSGELSPRTATMYHHTLAISLWTQARYAEAADAVRAAYSAAEQGGFRLRMARLLSFLACCQVDLGQPVEALATIRRTADLGAPTTPRFSSEILAIRGSALEQLGDLDGALDAHHRALEQAALTGNADGEAEVRLRLGSTLRAAGNHRRAADEFQRALALVAENGTAFDQARALDGLSDCLRLTSPEQSAADRRQAFTLYQQLESLEARRLAEEGLTVR</sequence>
<dbReference type="InterPro" id="IPR005158">
    <property type="entry name" value="BTAD"/>
</dbReference>
<dbReference type="Gene3D" id="3.40.50.300">
    <property type="entry name" value="P-loop containing nucleotide triphosphate hydrolases"/>
    <property type="match status" value="1"/>
</dbReference>
<dbReference type="Pfam" id="PF03704">
    <property type="entry name" value="BTAD"/>
    <property type="match status" value="1"/>
</dbReference>
<feature type="DNA-binding region" description="OmpR/PhoB-type" evidence="6">
    <location>
        <begin position="1"/>
        <end position="93"/>
    </location>
</feature>
<dbReference type="InterPro" id="IPR016032">
    <property type="entry name" value="Sig_transdc_resp-reg_C-effctor"/>
</dbReference>
<keyword evidence="4" id="KW-0804">Transcription</keyword>
<dbReference type="PROSITE" id="PS51755">
    <property type="entry name" value="OMPR_PHOB"/>
    <property type="match status" value="1"/>
</dbReference>
<dbReference type="InterPro" id="IPR011990">
    <property type="entry name" value="TPR-like_helical_dom_sf"/>
</dbReference>
<feature type="domain" description="OmpR/PhoB-type" evidence="7">
    <location>
        <begin position="1"/>
        <end position="93"/>
    </location>
</feature>
<keyword evidence="5" id="KW-0802">TPR repeat</keyword>
<accession>A0A7W9MYJ9</accession>
<comment type="caution">
    <text evidence="8">The sequence shown here is derived from an EMBL/GenBank/DDBJ whole genome shotgun (WGS) entry which is preliminary data.</text>
</comment>
<gene>
    <name evidence="8" type="ORF">HDA39_007229</name>
</gene>
<dbReference type="PROSITE" id="PS50005">
    <property type="entry name" value="TPR"/>
    <property type="match status" value="1"/>
</dbReference>
<keyword evidence="2" id="KW-0805">Transcription regulation</keyword>
<dbReference type="SMART" id="SM00028">
    <property type="entry name" value="TPR"/>
    <property type="match status" value="4"/>
</dbReference>
<dbReference type="InterPro" id="IPR051677">
    <property type="entry name" value="AfsR-DnrI-RedD_regulator"/>
</dbReference>
<dbReference type="CDD" id="cd15831">
    <property type="entry name" value="BTAD"/>
    <property type="match status" value="1"/>
</dbReference>
<feature type="repeat" description="TPR" evidence="5">
    <location>
        <begin position="879"/>
        <end position="912"/>
    </location>
</feature>
<dbReference type="Proteomes" id="UP000549971">
    <property type="component" value="Unassembled WGS sequence"/>
</dbReference>
<reference evidence="8 9" key="1">
    <citation type="submission" date="2020-08" db="EMBL/GenBank/DDBJ databases">
        <title>Sequencing the genomes of 1000 actinobacteria strains.</title>
        <authorList>
            <person name="Klenk H.-P."/>
        </authorList>
    </citation>
    <scope>NUCLEOTIDE SEQUENCE [LARGE SCALE GENOMIC DNA]</scope>
    <source>
        <strain evidence="8 9">DSM 28967</strain>
    </source>
</reference>
<dbReference type="Gene3D" id="1.25.40.10">
    <property type="entry name" value="Tetratricopeptide repeat domain"/>
    <property type="match status" value="3"/>
</dbReference>
<dbReference type="PANTHER" id="PTHR35807:SF1">
    <property type="entry name" value="TRANSCRIPTIONAL REGULATOR REDD"/>
    <property type="match status" value="1"/>
</dbReference>
<evidence type="ECO:0000256" key="4">
    <source>
        <dbReference type="ARBA" id="ARBA00023163"/>
    </source>
</evidence>
<dbReference type="Pfam" id="PF13424">
    <property type="entry name" value="TPR_12"/>
    <property type="match status" value="1"/>
</dbReference>
<dbReference type="EMBL" id="JACHMY010000001">
    <property type="protein sequence ID" value="MBB5840495.1"/>
    <property type="molecule type" value="Genomic_DNA"/>
</dbReference>
<name>A0A7W9MYJ9_9ACTN</name>